<protein>
    <submittedName>
        <fullName evidence="2">Uncharacterized protein</fullName>
    </submittedName>
</protein>
<dbReference type="AlphaFoldDB" id="A0A1U9ULY3"/>
<name>A0A1U9ULY3_CUPNE</name>
<feature type="region of interest" description="Disordered" evidence="1">
    <location>
        <begin position="126"/>
        <end position="161"/>
    </location>
</feature>
<dbReference type="KEGG" id="cuh:BJN34_04645"/>
<reference evidence="3" key="1">
    <citation type="submission" date="2017-02" db="EMBL/GenBank/DDBJ databases">
        <title>Complete genome sequence of Cupriavidus necator strain NH9, a 3-chlorobenzoate degrader.</title>
        <authorList>
            <person name="Moriuchi R."/>
            <person name="Dohra H."/>
            <person name="Ogawa N."/>
        </authorList>
    </citation>
    <scope>NUCLEOTIDE SEQUENCE [LARGE SCALE GENOMIC DNA]</scope>
    <source>
        <strain evidence="3">NH9</strain>
    </source>
</reference>
<accession>A0A1U9ULY3</accession>
<feature type="compositionally biased region" description="Basic and acidic residues" evidence="1">
    <location>
        <begin position="152"/>
        <end position="161"/>
    </location>
</feature>
<proteinExistence type="predicted"/>
<dbReference type="Proteomes" id="UP000189627">
    <property type="component" value="Chromosome 1"/>
</dbReference>
<dbReference type="EMBL" id="CP017757">
    <property type="protein sequence ID" value="AQV93185.1"/>
    <property type="molecule type" value="Genomic_DNA"/>
</dbReference>
<organism evidence="2 3">
    <name type="scientific">Cupriavidus necator</name>
    <name type="common">Alcaligenes eutrophus</name>
    <name type="synonym">Ralstonia eutropha</name>
    <dbReference type="NCBI Taxonomy" id="106590"/>
    <lineage>
        <taxon>Bacteria</taxon>
        <taxon>Pseudomonadati</taxon>
        <taxon>Pseudomonadota</taxon>
        <taxon>Betaproteobacteria</taxon>
        <taxon>Burkholderiales</taxon>
        <taxon>Burkholderiaceae</taxon>
        <taxon>Cupriavidus</taxon>
    </lineage>
</organism>
<gene>
    <name evidence="2" type="ORF">BJN34_04645</name>
</gene>
<evidence type="ECO:0000256" key="1">
    <source>
        <dbReference type="SAM" id="MobiDB-lite"/>
    </source>
</evidence>
<evidence type="ECO:0000313" key="3">
    <source>
        <dbReference type="Proteomes" id="UP000189627"/>
    </source>
</evidence>
<sequence>MGTTDSDATEQALLSALERLKSGAPTHPDLAKAVEMGKLRINVSAVAKEAGCSRTLIGYSGCAYPEVRTAVLEAIPASRRTGETMKEEVLRLRNEVSELEDKIAVRDTTYAELVLRTRAHERGILPSGKRVNRATRGERRASLSIVGGGGNRADDAGGSKS</sequence>
<evidence type="ECO:0000313" key="2">
    <source>
        <dbReference type="EMBL" id="AQV93185.1"/>
    </source>
</evidence>